<dbReference type="Proteomes" id="UP000000226">
    <property type="component" value="Chromosome 3"/>
</dbReference>
<dbReference type="OrthoDB" id="1930460at2759"/>
<evidence type="ECO:0000256" key="1">
    <source>
        <dbReference type="SAM" id="MobiDB-lite"/>
    </source>
</evidence>
<dbReference type="Pfam" id="PF05699">
    <property type="entry name" value="Dimer_Tnp_hAT"/>
    <property type="match status" value="1"/>
</dbReference>
<dbReference type="InterPro" id="IPR008906">
    <property type="entry name" value="HATC_C_dom"/>
</dbReference>
<keyword evidence="4" id="KW-1185">Reference proteome</keyword>
<organism evidence="3 4">
    <name type="scientific">Phaseolus vulgaris</name>
    <name type="common">Kidney bean</name>
    <name type="synonym">French bean</name>
    <dbReference type="NCBI Taxonomy" id="3885"/>
    <lineage>
        <taxon>Eukaryota</taxon>
        <taxon>Viridiplantae</taxon>
        <taxon>Streptophyta</taxon>
        <taxon>Embryophyta</taxon>
        <taxon>Tracheophyta</taxon>
        <taxon>Spermatophyta</taxon>
        <taxon>Magnoliopsida</taxon>
        <taxon>eudicotyledons</taxon>
        <taxon>Gunneridae</taxon>
        <taxon>Pentapetalae</taxon>
        <taxon>rosids</taxon>
        <taxon>fabids</taxon>
        <taxon>Fabales</taxon>
        <taxon>Fabaceae</taxon>
        <taxon>Papilionoideae</taxon>
        <taxon>50 kb inversion clade</taxon>
        <taxon>NPAAA clade</taxon>
        <taxon>indigoferoid/millettioid clade</taxon>
        <taxon>Phaseoleae</taxon>
        <taxon>Phaseolus</taxon>
    </lineage>
</organism>
<dbReference type="PANTHER" id="PTHR32166">
    <property type="entry name" value="OSJNBA0013A04.12 PROTEIN"/>
    <property type="match status" value="1"/>
</dbReference>
<dbReference type="OMA" id="MENIVHC"/>
<name>V7C9A9_PHAVU</name>
<reference evidence="4" key="1">
    <citation type="journal article" date="2014" name="Nat. Genet.">
        <title>A reference genome for common bean and genome-wide analysis of dual domestications.</title>
        <authorList>
            <person name="Schmutz J."/>
            <person name="McClean P.E."/>
            <person name="Mamidi S."/>
            <person name="Wu G.A."/>
            <person name="Cannon S.B."/>
            <person name="Grimwood J."/>
            <person name="Jenkins J."/>
            <person name="Shu S."/>
            <person name="Song Q."/>
            <person name="Chavarro C."/>
            <person name="Torres-Torres M."/>
            <person name="Geffroy V."/>
            <person name="Moghaddam S.M."/>
            <person name="Gao D."/>
            <person name="Abernathy B."/>
            <person name="Barry K."/>
            <person name="Blair M."/>
            <person name="Brick M.A."/>
            <person name="Chovatia M."/>
            <person name="Gepts P."/>
            <person name="Goodstein D.M."/>
            <person name="Gonzales M."/>
            <person name="Hellsten U."/>
            <person name="Hyten D.L."/>
            <person name="Jia G."/>
            <person name="Kelly J.D."/>
            <person name="Kudrna D."/>
            <person name="Lee R."/>
            <person name="Richard M.M."/>
            <person name="Miklas P.N."/>
            <person name="Osorno J.M."/>
            <person name="Rodrigues J."/>
            <person name="Thareau V."/>
            <person name="Urrea C.A."/>
            <person name="Wang M."/>
            <person name="Yu Y."/>
            <person name="Zhang M."/>
            <person name="Wing R.A."/>
            <person name="Cregan P.B."/>
            <person name="Rokhsar D.S."/>
            <person name="Jackson S.A."/>
        </authorList>
    </citation>
    <scope>NUCLEOTIDE SEQUENCE [LARGE SCALE GENOMIC DNA]</scope>
    <source>
        <strain evidence="4">cv. G19833</strain>
    </source>
</reference>
<evidence type="ECO:0000259" key="2">
    <source>
        <dbReference type="Pfam" id="PF05699"/>
    </source>
</evidence>
<dbReference type="EMBL" id="CM002290">
    <property type="protein sequence ID" value="ESW25860.1"/>
    <property type="molecule type" value="Genomic_DNA"/>
</dbReference>
<feature type="region of interest" description="Disordered" evidence="1">
    <location>
        <begin position="233"/>
        <end position="270"/>
    </location>
</feature>
<feature type="compositionally biased region" description="Basic and acidic residues" evidence="1">
    <location>
        <begin position="261"/>
        <end position="270"/>
    </location>
</feature>
<dbReference type="InterPro" id="IPR012337">
    <property type="entry name" value="RNaseH-like_sf"/>
</dbReference>
<feature type="compositionally biased region" description="Acidic residues" evidence="1">
    <location>
        <begin position="234"/>
        <end position="260"/>
    </location>
</feature>
<proteinExistence type="predicted"/>
<dbReference type="PANTHER" id="PTHR32166:SF122">
    <property type="entry name" value="OS09G0499600 PROTEIN"/>
    <property type="match status" value="1"/>
</dbReference>
<feature type="domain" description="HAT C-terminal dimerisation" evidence="2">
    <location>
        <begin position="116"/>
        <end position="184"/>
    </location>
</feature>
<gene>
    <name evidence="3" type="ORF">PHAVU_003G071400g</name>
</gene>
<dbReference type="Gramene" id="ESW25860">
    <property type="protein sequence ID" value="ESW25860"/>
    <property type="gene ID" value="PHAVU_003G071400g"/>
</dbReference>
<evidence type="ECO:0000313" key="4">
    <source>
        <dbReference type="Proteomes" id="UP000000226"/>
    </source>
</evidence>
<sequence>MLDDVVELVGEENVVQVVTDMVVKLASQLVDSSEFTCPLCLTELTRPLHAAAYYLNPQFHYEPEFRSDDLEVKEGSYTSMRRLVKDVAERRIINVQLVEYHFGIGAFAMDDAKESRKTILPGEWWEMFGYRTPELKRFAIRILSLTCSSSGCERNWSSFEMVHTKRRNRLHLKKMNDLVYVMYNLKLNDEWITEEGDNIDEIDQVQDANVHLNPAITVPTLDAFDLENLTFDVNVDEDEDEDGDDDEDDDGDDDGDDGGEDIIRGLDIEI</sequence>
<dbReference type="AlphaFoldDB" id="V7C9A9"/>
<evidence type="ECO:0000313" key="3">
    <source>
        <dbReference type="EMBL" id="ESW25860.1"/>
    </source>
</evidence>
<dbReference type="SUPFAM" id="SSF53098">
    <property type="entry name" value="Ribonuclease H-like"/>
    <property type="match status" value="1"/>
</dbReference>
<accession>V7C9A9</accession>
<protein>
    <recommendedName>
        <fullName evidence="2">HAT C-terminal dimerisation domain-containing protein</fullName>
    </recommendedName>
</protein>
<dbReference type="GO" id="GO:0046983">
    <property type="term" value="F:protein dimerization activity"/>
    <property type="evidence" value="ECO:0007669"/>
    <property type="project" value="InterPro"/>
</dbReference>